<dbReference type="EMBL" id="JABFDB010000008">
    <property type="protein sequence ID" value="NYZ20634.1"/>
    <property type="molecule type" value="Genomic_DNA"/>
</dbReference>
<comment type="caution">
    <text evidence="2">The sequence shown here is derived from an EMBL/GenBank/DDBJ whole genome shotgun (WGS) entry which is preliminary data.</text>
</comment>
<sequence length="121" mass="13381">MKLFVGAAALVAGLAFAGSAMAQGKQDFTLVNKTGYRIDKVYVSPTSSDDWDEDVLGQDVLGNGESVHITFNRSTKTCKWDLKVVYDDDEKAEWDGFDLCQISKINIHYNRSTGQTSATYE</sequence>
<reference evidence="2 3" key="1">
    <citation type="submission" date="2020-05" db="EMBL/GenBank/DDBJ databases">
        <title>Azospirillum oleiclasticum sp. nov, a nitrogen-fixing and heavy crude oil-emulsifying bacterium isolated from the crude oil of Yumen Oilfield.</title>
        <authorList>
            <person name="Wu D."/>
            <person name="Cai M."/>
            <person name="Zhang X."/>
        </authorList>
    </citation>
    <scope>NUCLEOTIDE SEQUENCE [LARGE SCALE GENOMIC DNA]</scope>
    <source>
        <strain evidence="2 3">ROY-1-1-2</strain>
    </source>
</reference>
<keyword evidence="1" id="KW-0732">Signal</keyword>
<evidence type="ECO:0008006" key="4">
    <source>
        <dbReference type="Google" id="ProtNLM"/>
    </source>
</evidence>
<feature type="signal peptide" evidence="1">
    <location>
        <begin position="1"/>
        <end position="22"/>
    </location>
</feature>
<organism evidence="2 3">
    <name type="scientific">Azospirillum oleiclasticum</name>
    <dbReference type="NCBI Taxonomy" id="2735135"/>
    <lineage>
        <taxon>Bacteria</taxon>
        <taxon>Pseudomonadati</taxon>
        <taxon>Pseudomonadota</taxon>
        <taxon>Alphaproteobacteria</taxon>
        <taxon>Rhodospirillales</taxon>
        <taxon>Azospirillaceae</taxon>
        <taxon>Azospirillum</taxon>
    </lineage>
</organism>
<evidence type="ECO:0000313" key="2">
    <source>
        <dbReference type="EMBL" id="NYZ20634.1"/>
    </source>
</evidence>
<gene>
    <name evidence="2" type="ORF">HND93_13010</name>
</gene>
<accession>A0ABX2T8X9</accession>
<name>A0ABX2T8X9_9PROT</name>
<keyword evidence="3" id="KW-1185">Reference proteome</keyword>
<proteinExistence type="predicted"/>
<evidence type="ECO:0000256" key="1">
    <source>
        <dbReference type="SAM" id="SignalP"/>
    </source>
</evidence>
<protein>
    <recommendedName>
        <fullName evidence="4">Argininosuccinate lyase</fullName>
    </recommendedName>
</protein>
<evidence type="ECO:0000313" key="3">
    <source>
        <dbReference type="Proteomes" id="UP000584642"/>
    </source>
</evidence>
<dbReference type="RefSeq" id="WP_180282399.1">
    <property type="nucleotide sequence ID" value="NZ_JABFDB010000008.1"/>
</dbReference>
<feature type="chain" id="PRO_5045932836" description="Argininosuccinate lyase" evidence="1">
    <location>
        <begin position="23"/>
        <end position="121"/>
    </location>
</feature>
<dbReference type="Proteomes" id="UP000584642">
    <property type="component" value="Unassembled WGS sequence"/>
</dbReference>